<accession>G2YEM1</accession>
<dbReference type="InParanoid" id="G2YEM1"/>
<gene>
    <name evidence="1" type="ORF">BofuT4_uP091780.1</name>
</gene>
<organism evidence="1 2">
    <name type="scientific">Botryotinia fuckeliana (strain T4)</name>
    <name type="common">Noble rot fungus</name>
    <name type="synonym">Botrytis cinerea</name>
    <dbReference type="NCBI Taxonomy" id="999810"/>
    <lineage>
        <taxon>Eukaryota</taxon>
        <taxon>Fungi</taxon>
        <taxon>Dikarya</taxon>
        <taxon>Ascomycota</taxon>
        <taxon>Pezizomycotina</taxon>
        <taxon>Leotiomycetes</taxon>
        <taxon>Helotiales</taxon>
        <taxon>Sclerotiniaceae</taxon>
        <taxon>Botrytis</taxon>
    </lineage>
</organism>
<dbReference type="HOGENOM" id="CLU_3106091_0_0_1"/>
<name>G2YEM1_BOTF4</name>
<protein>
    <submittedName>
        <fullName evidence="1">Uncharacterized protein</fullName>
    </submittedName>
</protein>
<evidence type="ECO:0000313" key="2">
    <source>
        <dbReference type="Proteomes" id="UP000008177"/>
    </source>
</evidence>
<reference evidence="2" key="1">
    <citation type="journal article" date="2011" name="PLoS Genet.">
        <title>Genomic analysis of the necrotrophic fungal pathogens Sclerotinia sclerotiorum and Botrytis cinerea.</title>
        <authorList>
            <person name="Amselem J."/>
            <person name="Cuomo C.A."/>
            <person name="van Kan J.A."/>
            <person name="Viaud M."/>
            <person name="Benito E.P."/>
            <person name="Couloux A."/>
            <person name="Coutinho P.M."/>
            <person name="de Vries R.P."/>
            <person name="Dyer P.S."/>
            <person name="Fillinger S."/>
            <person name="Fournier E."/>
            <person name="Gout L."/>
            <person name="Hahn M."/>
            <person name="Kohn L."/>
            <person name="Lapalu N."/>
            <person name="Plummer K.M."/>
            <person name="Pradier J.M."/>
            <person name="Quevillon E."/>
            <person name="Sharon A."/>
            <person name="Simon A."/>
            <person name="ten Have A."/>
            <person name="Tudzynski B."/>
            <person name="Tudzynski P."/>
            <person name="Wincker P."/>
            <person name="Andrew M."/>
            <person name="Anthouard V."/>
            <person name="Beever R.E."/>
            <person name="Beffa R."/>
            <person name="Benoit I."/>
            <person name="Bouzid O."/>
            <person name="Brault B."/>
            <person name="Chen Z."/>
            <person name="Choquer M."/>
            <person name="Collemare J."/>
            <person name="Cotton P."/>
            <person name="Danchin E.G."/>
            <person name="Da Silva C."/>
            <person name="Gautier A."/>
            <person name="Giraud C."/>
            <person name="Giraud T."/>
            <person name="Gonzalez C."/>
            <person name="Grossetete S."/>
            <person name="Guldener U."/>
            <person name="Henrissat B."/>
            <person name="Howlett B.J."/>
            <person name="Kodira C."/>
            <person name="Kretschmer M."/>
            <person name="Lappartient A."/>
            <person name="Leroch M."/>
            <person name="Levis C."/>
            <person name="Mauceli E."/>
            <person name="Neuveglise C."/>
            <person name="Oeser B."/>
            <person name="Pearson M."/>
            <person name="Poulain J."/>
            <person name="Poussereau N."/>
            <person name="Quesneville H."/>
            <person name="Rascle C."/>
            <person name="Schumacher J."/>
            <person name="Segurens B."/>
            <person name="Sexton A."/>
            <person name="Silva E."/>
            <person name="Sirven C."/>
            <person name="Soanes D.M."/>
            <person name="Talbot N.J."/>
            <person name="Templeton M."/>
            <person name="Yandava C."/>
            <person name="Yarden O."/>
            <person name="Zeng Q."/>
            <person name="Rollins J.A."/>
            <person name="Lebrun M.H."/>
            <person name="Dickman M."/>
        </authorList>
    </citation>
    <scope>NUCLEOTIDE SEQUENCE [LARGE SCALE GENOMIC DNA]</scope>
    <source>
        <strain evidence="2">T4</strain>
    </source>
</reference>
<dbReference type="AlphaFoldDB" id="G2YEM1"/>
<dbReference type="Proteomes" id="UP000008177">
    <property type="component" value="Unplaced contigs"/>
</dbReference>
<sequence length="51" mass="6288">MRTSLRDSAPHDRHHRRTQFSHLSRLYLYTFDRTMYICLQLKYIETENAKS</sequence>
<dbReference type="EMBL" id="FQ790324">
    <property type="protein sequence ID" value="CCD50219.1"/>
    <property type="molecule type" value="Genomic_DNA"/>
</dbReference>
<proteinExistence type="predicted"/>
<evidence type="ECO:0000313" key="1">
    <source>
        <dbReference type="EMBL" id="CCD50219.1"/>
    </source>
</evidence>